<evidence type="ECO:0000256" key="1">
    <source>
        <dbReference type="ARBA" id="ARBA00023125"/>
    </source>
</evidence>
<accession>A0A915ZF33</accession>
<comment type="caution">
    <text evidence="3">The sequence shown here is derived from an EMBL/GenBank/DDBJ whole genome shotgun (WGS) entry which is preliminary data.</text>
</comment>
<evidence type="ECO:0000259" key="2">
    <source>
        <dbReference type="PROSITE" id="PS51253"/>
    </source>
</evidence>
<dbReference type="AlphaFoldDB" id="A0A915ZF33"/>
<proteinExistence type="predicted"/>
<evidence type="ECO:0000313" key="4">
    <source>
        <dbReference type="Proteomes" id="UP000684084"/>
    </source>
</evidence>
<dbReference type="OrthoDB" id="2433858at2759"/>
<dbReference type="GO" id="GO:0003677">
    <property type="term" value="F:DNA binding"/>
    <property type="evidence" value="ECO:0007669"/>
    <property type="project" value="UniProtKB-KW"/>
</dbReference>
<reference evidence="3" key="1">
    <citation type="submission" date="2020-05" db="EMBL/GenBank/DDBJ databases">
        <authorList>
            <person name="Rincon C."/>
            <person name="Sanders R I."/>
            <person name="Robbins C."/>
            <person name="Chaturvedi A."/>
        </authorList>
    </citation>
    <scope>NUCLEOTIDE SEQUENCE</scope>
    <source>
        <strain evidence="3">CHB12</strain>
    </source>
</reference>
<keyword evidence="1" id="KW-0238">DNA-binding</keyword>
<dbReference type="EMBL" id="CAGKOT010000033">
    <property type="protein sequence ID" value="CAB5374498.1"/>
    <property type="molecule type" value="Genomic_DNA"/>
</dbReference>
<gene>
    <name evidence="3" type="ORF">CHRIB12_LOCUS14475</name>
</gene>
<protein>
    <recommendedName>
        <fullName evidence="2">HTH CENPB-type domain-containing protein</fullName>
    </recommendedName>
</protein>
<dbReference type="PROSITE" id="PS51253">
    <property type="entry name" value="HTH_CENPB"/>
    <property type="match status" value="1"/>
</dbReference>
<dbReference type="Proteomes" id="UP000684084">
    <property type="component" value="Unassembled WGS sequence"/>
</dbReference>
<name>A0A915ZF33_9GLOM</name>
<dbReference type="SMART" id="SM00674">
    <property type="entry name" value="CENPB"/>
    <property type="match status" value="1"/>
</dbReference>
<dbReference type="Pfam" id="PF03221">
    <property type="entry name" value="HTH_Tnp_Tc5"/>
    <property type="match status" value="1"/>
</dbReference>
<feature type="domain" description="HTH CENPB-type" evidence="2">
    <location>
        <begin position="9"/>
        <end position="80"/>
    </location>
</feature>
<organism evidence="3 4">
    <name type="scientific">Rhizophagus irregularis</name>
    <dbReference type="NCBI Taxonomy" id="588596"/>
    <lineage>
        <taxon>Eukaryota</taxon>
        <taxon>Fungi</taxon>
        <taxon>Fungi incertae sedis</taxon>
        <taxon>Mucoromycota</taxon>
        <taxon>Glomeromycotina</taxon>
        <taxon>Glomeromycetes</taxon>
        <taxon>Glomerales</taxon>
        <taxon>Glomeraceae</taxon>
        <taxon>Rhizophagus</taxon>
    </lineage>
</organism>
<dbReference type="InterPro" id="IPR006600">
    <property type="entry name" value="HTH_CenpB_DNA-bd_dom"/>
</dbReference>
<evidence type="ECO:0000313" key="3">
    <source>
        <dbReference type="EMBL" id="CAB5374498.1"/>
    </source>
</evidence>
<sequence>MNINLHKTNLKCKRKLPFTTIEEALVLWVENTLQVGLIITDDILSTKVLKFPFLYNKERFKGSDRWIDNFKKQYNLKYREAASVLLQNLNAMHENLCQILKDYDPKDIFNYNETGLFWKIQLNRIISNGPIIETK</sequence>